<keyword evidence="3" id="KW-0862">Zinc</keyword>
<feature type="non-terminal residue" evidence="5">
    <location>
        <position position="1"/>
    </location>
</feature>
<proteinExistence type="predicted"/>
<evidence type="ECO:0000313" key="5">
    <source>
        <dbReference type="EMBL" id="QQP39220.1"/>
    </source>
</evidence>
<dbReference type="Gene3D" id="6.10.140.2220">
    <property type="match status" value="1"/>
</dbReference>
<evidence type="ECO:0000256" key="3">
    <source>
        <dbReference type="ARBA" id="ARBA00022833"/>
    </source>
</evidence>
<evidence type="ECO:0000256" key="2">
    <source>
        <dbReference type="ARBA" id="ARBA00022771"/>
    </source>
</evidence>
<keyword evidence="6" id="KW-1185">Reference proteome</keyword>
<protein>
    <submittedName>
        <fullName evidence="5">LOC101449370</fullName>
    </submittedName>
</protein>
<keyword evidence="1" id="KW-0479">Metal-binding</keyword>
<dbReference type="InterPro" id="IPR002893">
    <property type="entry name" value="Znf_MYND"/>
</dbReference>
<evidence type="ECO:0000313" key="6">
    <source>
        <dbReference type="Proteomes" id="UP000595437"/>
    </source>
</evidence>
<name>A0A7T8JZ80_CALRO</name>
<dbReference type="OrthoDB" id="5282002at2759"/>
<dbReference type="GO" id="GO:0008270">
    <property type="term" value="F:zinc ion binding"/>
    <property type="evidence" value="ECO:0007669"/>
    <property type="project" value="UniProtKB-KW"/>
</dbReference>
<dbReference type="Proteomes" id="UP000595437">
    <property type="component" value="Chromosome 14"/>
</dbReference>
<organism evidence="5 6">
    <name type="scientific">Caligus rogercresseyi</name>
    <name type="common">Sea louse</name>
    <dbReference type="NCBI Taxonomy" id="217165"/>
    <lineage>
        <taxon>Eukaryota</taxon>
        <taxon>Metazoa</taxon>
        <taxon>Ecdysozoa</taxon>
        <taxon>Arthropoda</taxon>
        <taxon>Crustacea</taxon>
        <taxon>Multicrustacea</taxon>
        <taxon>Hexanauplia</taxon>
        <taxon>Copepoda</taxon>
        <taxon>Siphonostomatoida</taxon>
        <taxon>Caligidae</taxon>
        <taxon>Caligus</taxon>
    </lineage>
</organism>
<accession>A0A7T8JZ80</accession>
<reference evidence="6" key="1">
    <citation type="submission" date="2021-01" db="EMBL/GenBank/DDBJ databases">
        <title>Caligus Genome Assembly.</title>
        <authorList>
            <person name="Gallardo-Escarate C."/>
        </authorList>
    </citation>
    <scope>NUCLEOTIDE SEQUENCE [LARGE SCALE GENOMIC DNA]</scope>
</reference>
<dbReference type="EMBL" id="CP045903">
    <property type="protein sequence ID" value="QQP39220.1"/>
    <property type="molecule type" value="Genomic_DNA"/>
</dbReference>
<keyword evidence="2" id="KW-0863">Zinc-finger</keyword>
<sequence>IDQYHNAYMEFMHEVFDHPNLLDKITQGLSKEERHLVHLELLIMEQVEDWEIDIGKYDQESMWTKMKRMVVDLPNGKTTTIAMSQEPVKRYWFGMCPISSILGNMKLCSGCRVVGYIGQEEQKEDWPKHKVLCKALTKLRYCGGF</sequence>
<evidence type="ECO:0000256" key="1">
    <source>
        <dbReference type="ARBA" id="ARBA00022723"/>
    </source>
</evidence>
<dbReference type="Pfam" id="PF01753">
    <property type="entry name" value="zf-MYND"/>
    <property type="match status" value="1"/>
</dbReference>
<dbReference type="AlphaFoldDB" id="A0A7T8JZ80"/>
<evidence type="ECO:0000259" key="4">
    <source>
        <dbReference type="Pfam" id="PF01753"/>
    </source>
</evidence>
<dbReference type="SUPFAM" id="SSF144232">
    <property type="entry name" value="HIT/MYND zinc finger-like"/>
    <property type="match status" value="1"/>
</dbReference>
<feature type="domain" description="MYND-type" evidence="4">
    <location>
        <begin position="105"/>
        <end position="133"/>
    </location>
</feature>
<gene>
    <name evidence="5" type="ORF">FKW44_020037</name>
</gene>